<sequence length="56" mass="6288">MLQGTKWEGNEWGRDEVYLHIFSSGQPKRQLRSPRAEPNLAAPCIAFLVAPTCLGF</sequence>
<protein>
    <submittedName>
        <fullName evidence="1">Uncharacterized protein</fullName>
    </submittedName>
</protein>
<proteinExistence type="predicted"/>
<name>Q6K778_ORYSJ</name>
<reference evidence="2" key="2">
    <citation type="journal article" date="2008" name="Nucleic Acids Res.">
        <title>The rice annotation project database (RAP-DB): 2008 update.</title>
        <authorList>
            <consortium name="The rice annotation project (RAP)"/>
        </authorList>
    </citation>
    <scope>GENOME REANNOTATION</scope>
    <source>
        <strain evidence="2">cv. Nipponbare</strain>
    </source>
</reference>
<organism evidence="1 2">
    <name type="scientific">Oryza sativa subsp. japonica</name>
    <name type="common">Rice</name>
    <dbReference type="NCBI Taxonomy" id="39947"/>
    <lineage>
        <taxon>Eukaryota</taxon>
        <taxon>Viridiplantae</taxon>
        <taxon>Streptophyta</taxon>
        <taxon>Embryophyta</taxon>
        <taxon>Tracheophyta</taxon>
        <taxon>Spermatophyta</taxon>
        <taxon>Magnoliopsida</taxon>
        <taxon>Liliopsida</taxon>
        <taxon>Poales</taxon>
        <taxon>Poaceae</taxon>
        <taxon>BOP clade</taxon>
        <taxon>Oryzoideae</taxon>
        <taxon>Oryzeae</taxon>
        <taxon>Oryzinae</taxon>
        <taxon>Oryza</taxon>
        <taxon>Oryza sativa</taxon>
    </lineage>
</organism>
<evidence type="ECO:0000313" key="2">
    <source>
        <dbReference type="Proteomes" id="UP000000763"/>
    </source>
</evidence>
<dbReference type="AlphaFoldDB" id="Q6K778"/>
<gene>
    <name evidence="1" type="primary">OSJNBa0001A11.26</name>
</gene>
<accession>Q6K778</accession>
<dbReference type="EMBL" id="AP004861">
    <property type="protein sequence ID" value="BAD23091.1"/>
    <property type="molecule type" value="Genomic_DNA"/>
</dbReference>
<reference evidence="2" key="1">
    <citation type="journal article" date="2005" name="Nature">
        <title>The map-based sequence of the rice genome.</title>
        <authorList>
            <consortium name="International rice genome sequencing project (IRGSP)"/>
            <person name="Matsumoto T."/>
            <person name="Wu J."/>
            <person name="Kanamori H."/>
            <person name="Katayose Y."/>
            <person name="Fujisawa M."/>
            <person name="Namiki N."/>
            <person name="Mizuno H."/>
            <person name="Yamamoto K."/>
            <person name="Antonio B.A."/>
            <person name="Baba T."/>
            <person name="Sakata K."/>
            <person name="Nagamura Y."/>
            <person name="Aoki H."/>
            <person name="Arikawa K."/>
            <person name="Arita K."/>
            <person name="Bito T."/>
            <person name="Chiden Y."/>
            <person name="Fujitsuka N."/>
            <person name="Fukunaka R."/>
            <person name="Hamada M."/>
            <person name="Harada C."/>
            <person name="Hayashi A."/>
            <person name="Hijishita S."/>
            <person name="Honda M."/>
            <person name="Hosokawa S."/>
            <person name="Ichikawa Y."/>
            <person name="Idonuma A."/>
            <person name="Iijima M."/>
            <person name="Ikeda M."/>
            <person name="Ikeno M."/>
            <person name="Ito K."/>
            <person name="Ito S."/>
            <person name="Ito T."/>
            <person name="Ito Y."/>
            <person name="Ito Y."/>
            <person name="Iwabuchi A."/>
            <person name="Kamiya K."/>
            <person name="Karasawa W."/>
            <person name="Kurita K."/>
            <person name="Katagiri S."/>
            <person name="Kikuta A."/>
            <person name="Kobayashi H."/>
            <person name="Kobayashi N."/>
            <person name="Machita K."/>
            <person name="Maehara T."/>
            <person name="Masukawa M."/>
            <person name="Mizubayashi T."/>
            <person name="Mukai Y."/>
            <person name="Nagasaki H."/>
            <person name="Nagata Y."/>
            <person name="Naito S."/>
            <person name="Nakashima M."/>
            <person name="Nakama Y."/>
            <person name="Nakamichi Y."/>
            <person name="Nakamura M."/>
            <person name="Meguro A."/>
            <person name="Negishi M."/>
            <person name="Ohta I."/>
            <person name="Ohta T."/>
            <person name="Okamoto M."/>
            <person name="Ono N."/>
            <person name="Saji S."/>
            <person name="Sakaguchi M."/>
            <person name="Sakai K."/>
            <person name="Shibata M."/>
            <person name="Shimokawa T."/>
            <person name="Song J."/>
            <person name="Takazaki Y."/>
            <person name="Terasawa K."/>
            <person name="Tsugane M."/>
            <person name="Tsuji K."/>
            <person name="Ueda S."/>
            <person name="Waki K."/>
            <person name="Yamagata H."/>
            <person name="Yamamoto M."/>
            <person name="Yamamoto S."/>
            <person name="Yamane H."/>
            <person name="Yoshiki S."/>
            <person name="Yoshihara R."/>
            <person name="Yukawa K."/>
            <person name="Zhong H."/>
            <person name="Yano M."/>
            <person name="Yuan Q."/>
            <person name="Ouyang S."/>
            <person name="Liu J."/>
            <person name="Jones K.M."/>
            <person name="Gansberger K."/>
            <person name="Moffat K."/>
            <person name="Hill J."/>
            <person name="Bera J."/>
            <person name="Fadrosh D."/>
            <person name="Jin S."/>
            <person name="Johri S."/>
            <person name="Kim M."/>
            <person name="Overton L."/>
            <person name="Reardon M."/>
            <person name="Tsitrin T."/>
            <person name="Vuong H."/>
            <person name="Weaver B."/>
            <person name="Ciecko A."/>
            <person name="Tallon L."/>
            <person name="Jackson J."/>
            <person name="Pai G."/>
            <person name="Aken S.V."/>
            <person name="Utterback T."/>
            <person name="Reidmuller S."/>
            <person name="Feldblyum T."/>
            <person name="Hsiao J."/>
            <person name="Zismann V."/>
            <person name="Iobst S."/>
            <person name="de Vazeille A.R."/>
            <person name="Buell C.R."/>
            <person name="Ying K."/>
            <person name="Li Y."/>
            <person name="Lu T."/>
            <person name="Huang Y."/>
            <person name="Zhao Q."/>
            <person name="Feng Q."/>
            <person name="Zhang L."/>
            <person name="Zhu J."/>
            <person name="Weng Q."/>
            <person name="Mu J."/>
            <person name="Lu Y."/>
            <person name="Fan D."/>
            <person name="Liu Y."/>
            <person name="Guan J."/>
            <person name="Zhang Y."/>
            <person name="Yu S."/>
            <person name="Liu X."/>
            <person name="Zhang Y."/>
            <person name="Hong G."/>
            <person name="Han B."/>
            <person name="Choisne N."/>
            <person name="Demange N."/>
            <person name="Orjeda G."/>
            <person name="Samain S."/>
            <person name="Cattolico L."/>
            <person name="Pelletier E."/>
            <person name="Couloux A."/>
            <person name="Segurens B."/>
            <person name="Wincker P."/>
            <person name="D'Hont A."/>
            <person name="Scarpelli C."/>
            <person name="Weissenbach J."/>
            <person name="Salanoubat M."/>
            <person name="Quetier F."/>
            <person name="Yu Y."/>
            <person name="Kim H.R."/>
            <person name="Rambo T."/>
            <person name="Currie J."/>
            <person name="Collura K."/>
            <person name="Luo M."/>
            <person name="Yang T."/>
            <person name="Ammiraju J.S.S."/>
            <person name="Engler F."/>
            <person name="Soderlund C."/>
            <person name="Wing R.A."/>
            <person name="Palmer L.E."/>
            <person name="de la Bastide M."/>
            <person name="Spiegel L."/>
            <person name="Nascimento L."/>
            <person name="Zutavern T."/>
            <person name="O'Shaughnessy A."/>
            <person name="Dike S."/>
            <person name="Dedhia N."/>
            <person name="Preston R."/>
            <person name="Balija V."/>
            <person name="McCombie W.R."/>
            <person name="Chow T."/>
            <person name="Chen H."/>
            <person name="Chung M."/>
            <person name="Chen C."/>
            <person name="Shaw J."/>
            <person name="Wu H."/>
            <person name="Hsiao K."/>
            <person name="Chao Y."/>
            <person name="Chu M."/>
            <person name="Cheng C."/>
            <person name="Hour A."/>
            <person name="Lee P."/>
            <person name="Lin S."/>
            <person name="Lin Y."/>
            <person name="Liou J."/>
            <person name="Liu S."/>
            <person name="Hsing Y."/>
            <person name="Raghuvanshi S."/>
            <person name="Mohanty A."/>
            <person name="Bharti A.K."/>
            <person name="Gaur A."/>
            <person name="Gupta V."/>
            <person name="Kumar D."/>
            <person name="Ravi V."/>
            <person name="Vij S."/>
            <person name="Kapur A."/>
            <person name="Khurana P."/>
            <person name="Khurana P."/>
            <person name="Khurana J.P."/>
            <person name="Tyagi A.K."/>
            <person name="Gaikwad K."/>
            <person name="Singh A."/>
            <person name="Dalal V."/>
            <person name="Srivastava S."/>
            <person name="Dixit A."/>
            <person name="Pal A.K."/>
            <person name="Ghazi I.A."/>
            <person name="Yadav M."/>
            <person name="Pandit A."/>
            <person name="Bhargava A."/>
            <person name="Sureshbabu K."/>
            <person name="Batra K."/>
            <person name="Sharma T.R."/>
            <person name="Mohapatra T."/>
            <person name="Singh N.K."/>
            <person name="Messing J."/>
            <person name="Nelson A.B."/>
            <person name="Fuks G."/>
            <person name="Kavchok S."/>
            <person name="Keizer G."/>
            <person name="Linton E."/>
            <person name="Llaca V."/>
            <person name="Song R."/>
            <person name="Tanyolac B."/>
            <person name="Young S."/>
            <person name="Ho-Il K."/>
            <person name="Hahn J.H."/>
            <person name="Sangsakoo G."/>
            <person name="Vanavichit A."/>
            <person name="de Mattos Luiz.A.T."/>
            <person name="Zimmer P.D."/>
            <person name="Malone G."/>
            <person name="Dellagostin O."/>
            <person name="de Oliveira A.C."/>
            <person name="Bevan M."/>
            <person name="Bancroft I."/>
            <person name="Minx P."/>
            <person name="Cordum H."/>
            <person name="Wilson R."/>
            <person name="Cheng Z."/>
            <person name="Jin W."/>
            <person name="Jiang J."/>
            <person name="Leong S.A."/>
            <person name="Iwama H."/>
            <person name="Gojobori T."/>
            <person name="Itoh T."/>
            <person name="Niimura Y."/>
            <person name="Fujii Y."/>
            <person name="Habara T."/>
            <person name="Sakai H."/>
            <person name="Sato Y."/>
            <person name="Wilson G."/>
            <person name="Kumar K."/>
            <person name="McCouch S."/>
            <person name="Juretic N."/>
            <person name="Hoen D."/>
            <person name="Wright S."/>
            <person name="Bruskiewich R."/>
            <person name="Bureau T."/>
            <person name="Miyao A."/>
            <person name="Hirochika H."/>
            <person name="Nishikawa T."/>
            <person name="Kadowaki K."/>
            <person name="Sugiura M."/>
            <person name="Burr B."/>
            <person name="Sasaki T."/>
        </authorList>
    </citation>
    <scope>NUCLEOTIDE SEQUENCE [LARGE SCALE GENOMIC DNA]</scope>
    <source>
        <strain evidence="2">cv. Nipponbare</strain>
    </source>
</reference>
<evidence type="ECO:0000313" key="1">
    <source>
        <dbReference type="EMBL" id="BAD23091.1"/>
    </source>
</evidence>
<dbReference type="Proteomes" id="UP000000763">
    <property type="component" value="Chromosome 2"/>
</dbReference>